<accession>A0ABU9TN39</accession>
<dbReference type="EMBL" id="JBBMRA010000001">
    <property type="protein sequence ID" value="MEM5534796.1"/>
    <property type="molecule type" value="Genomic_DNA"/>
</dbReference>
<comment type="catalytic activity">
    <reaction evidence="1">
        <text>ATP + protein L-histidine = ADP + protein N-phospho-L-histidine.</text>
        <dbReference type="EC" id="2.7.13.3"/>
    </reaction>
</comment>
<dbReference type="InterPro" id="IPR050428">
    <property type="entry name" value="TCS_sensor_his_kinase"/>
</dbReference>
<comment type="subcellular location">
    <subcellularLocation>
        <location evidence="2">Membrane</location>
        <topology evidence="2">Multi-pass membrane protein</topology>
    </subcellularLocation>
</comment>
<dbReference type="InterPro" id="IPR003661">
    <property type="entry name" value="HisK_dim/P_dom"/>
</dbReference>
<evidence type="ECO:0000256" key="4">
    <source>
        <dbReference type="ARBA" id="ARBA00022553"/>
    </source>
</evidence>
<keyword evidence="5" id="KW-0808">Transferase</keyword>
<evidence type="ECO:0000259" key="14">
    <source>
        <dbReference type="PROSITE" id="PS50885"/>
    </source>
</evidence>
<evidence type="ECO:0000256" key="3">
    <source>
        <dbReference type="ARBA" id="ARBA00012438"/>
    </source>
</evidence>
<keyword evidence="4" id="KW-0597">Phosphoprotein</keyword>
<dbReference type="InterPro" id="IPR005467">
    <property type="entry name" value="His_kinase_dom"/>
</dbReference>
<evidence type="ECO:0000256" key="9">
    <source>
        <dbReference type="ARBA" id="ARBA00022840"/>
    </source>
</evidence>
<feature type="domain" description="Histidine kinase" evidence="13">
    <location>
        <begin position="239"/>
        <end position="448"/>
    </location>
</feature>
<dbReference type="SUPFAM" id="SSF47384">
    <property type="entry name" value="Homodimeric domain of signal transducing histidine kinase"/>
    <property type="match status" value="1"/>
</dbReference>
<dbReference type="SMART" id="SM00388">
    <property type="entry name" value="HisKA"/>
    <property type="match status" value="1"/>
</dbReference>
<keyword evidence="11" id="KW-0902">Two-component regulatory system</keyword>
<evidence type="ECO:0000256" key="8">
    <source>
        <dbReference type="ARBA" id="ARBA00022777"/>
    </source>
</evidence>
<dbReference type="RefSeq" id="WP_067984466.1">
    <property type="nucleotide sequence ID" value="NZ_JBBMRA010000001.1"/>
</dbReference>
<dbReference type="Pfam" id="PF08521">
    <property type="entry name" value="2CSK_N"/>
    <property type="match status" value="1"/>
</dbReference>
<dbReference type="Gene3D" id="3.30.565.10">
    <property type="entry name" value="Histidine kinase-like ATPase, C-terminal domain"/>
    <property type="match status" value="1"/>
</dbReference>
<keyword evidence="9" id="KW-0067">ATP-binding</keyword>
<protein>
    <recommendedName>
        <fullName evidence="3">histidine kinase</fullName>
        <ecNumber evidence="3">2.7.13.3</ecNumber>
    </recommendedName>
</protein>
<keyword evidence="6 12" id="KW-0812">Transmembrane</keyword>
<dbReference type="GO" id="GO:0016301">
    <property type="term" value="F:kinase activity"/>
    <property type="evidence" value="ECO:0007669"/>
    <property type="project" value="UniProtKB-KW"/>
</dbReference>
<comment type="caution">
    <text evidence="15">The sequence shown here is derived from an EMBL/GenBank/DDBJ whole genome shotgun (WGS) entry which is preliminary data.</text>
</comment>
<dbReference type="EC" id="2.7.13.3" evidence="3"/>
<dbReference type="PANTHER" id="PTHR45436:SF14">
    <property type="entry name" value="SENSOR PROTEIN QSEC"/>
    <property type="match status" value="1"/>
</dbReference>
<evidence type="ECO:0000256" key="10">
    <source>
        <dbReference type="ARBA" id="ARBA00022989"/>
    </source>
</evidence>
<dbReference type="InterPro" id="IPR036890">
    <property type="entry name" value="HATPase_C_sf"/>
</dbReference>
<gene>
    <name evidence="15" type="ORF">WNY58_00190</name>
</gene>
<dbReference type="PROSITE" id="PS50109">
    <property type="entry name" value="HIS_KIN"/>
    <property type="match status" value="1"/>
</dbReference>
<dbReference type="InterPro" id="IPR003660">
    <property type="entry name" value="HAMP_dom"/>
</dbReference>
<keyword evidence="16" id="KW-1185">Reference proteome</keyword>
<evidence type="ECO:0000256" key="6">
    <source>
        <dbReference type="ARBA" id="ARBA00022692"/>
    </source>
</evidence>
<evidence type="ECO:0000256" key="12">
    <source>
        <dbReference type="SAM" id="Phobius"/>
    </source>
</evidence>
<feature type="transmembrane region" description="Helical" evidence="12">
    <location>
        <begin position="16"/>
        <end position="38"/>
    </location>
</feature>
<dbReference type="CDD" id="cd00075">
    <property type="entry name" value="HATPase"/>
    <property type="match status" value="1"/>
</dbReference>
<evidence type="ECO:0000256" key="1">
    <source>
        <dbReference type="ARBA" id="ARBA00000085"/>
    </source>
</evidence>
<feature type="domain" description="HAMP" evidence="14">
    <location>
        <begin position="179"/>
        <end position="231"/>
    </location>
</feature>
<evidence type="ECO:0000256" key="7">
    <source>
        <dbReference type="ARBA" id="ARBA00022741"/>
    </source>
</evidence>
<evidence type="ECO:0000313" key="16">
    <source>
        <dbReference type="Proteomes" id="UP001449225"/>
    </source>
</evidence>
<dbReference type="Pfam" id="PF02518">
    <property type="entry name" value="HATPase_c"/>
    <property type="match status" value="1"/>
</dbReference>
<evidence type="ECO:0000259" key="13">
    <source>
        <dbReference type="PROSITE" id="PS50109"/>
    </source>
</evidence>
<name>A0ABU9TN39_9GAMM</name>
<dbReference type="Proteomes" id="UP001449225">
    <property type="component" value="Unassembled WGS sequence"/>
</dbReference>
<dbReference type="InterPro" id="IPR003594">
    <property type="entry name" value="HATPase_dom"/>
</dbReference>
<proteinExistence type="predicted"/>
<evidence type="ECO:0000256" key="2">
    <source>
        <dbReference type="ARBA" id="ARBA00004141"/>
    </source>
</evidence>
<dbReference type="SMART" id="SM00387">
    <property type="entry name" value="HATPase_c"/>
    <property type="match status" value="1"/>
</dbReference>
<keyword evidence="12" id="KW-0472">Membrane</keyword>
<dbReference type="Gene3D" id="1.10.287.130">
    <property type="match status" value="1"/>
</dbReference>
<reference evidence="15 16" key="1">
    <citation type="submission" date="2024-03" db="EMBL/GenBank/DDBJ databases">
        <title>Community enrichment and isolation of bacterial strains for fucoidan degradation.</title>
        <authorList>
            <person name="Sichert A."/>
        </authorList>
    </citation>
    <scope>NUCLEOTIDE SEQUENCE [LARGE SCALE GENOMIC DNA]</scope>
    <source>
        <strain evidence="15 16">AS76</strain>
    </source>
</reference>
<dbReference type="PROSITE" id="PS50885">
    <property type="entry name" value="HAMP"/>
    <property type="match status" value="1"/>
</dbReference>
<dbReference type="PANTHER" id="PTHR45436">
    <property type="entry name" value="SENSOR HISTIDINE KINASE YKOH"/>
    <property type="match status" value="1"/>
</dbReference>
<keyword evidence="8 15" id="KW-0418">Kinase</keyword>
<organism evidence="15 16">
    <name type="scientific">Neptuniibacter pectenicola</name>
    <dbReference type="NCBI Taxonomy" id="1806669"/>
    <lineage>
        <taxon>Bacteria</taxon>
        <taxon>Pseudomonadati</taxon>
        <taxon>Pseudomonadota</taxon>
        <taxon>Gammaproteobacteria</taxon>
        <taxon>Oceanospirillales</taxon>
        <taxon>Oceanospirillaceae</taxon>
        <taxon>Neptuniibacter</taxon>
    </lineage>
</organism>
<keyword evidence="10 12" id="KW-1133">Transmembrane helix</keyword>
<dbReference type="CDD" id="cd00082">
    <property type="entry name" value="HisKA"/>
    <property type="match status" value="1"/>
</dbReference>
<dbReference type="InterPro" id="IPR036097">
    <property type="entry name" value="HisK_dim/P_sf"/>
</dbReference>
<evidence type="ECO:0000313" key="15">
    <source>
        <dbReference type="EMBL" id="MEM5534796.1"/>
    </source>
</evidence>
<dbReference type="Pfam" id="PF00512">
    <property type="entry name" value="HisKA"/>
    <property type="match status" value="1"/>
</dbReference>
<evidence type="ECO:0000256" key="11">
    <source>
        <dbReference type="ARBA" id="ARBA00023012"/>
    </source>
</evidence>
<evidence type="ECO:0000256" key="5">
    <source>
        <dbReference type="ARBA" id="ARBA00022679"/>
    </source>
</evidence>
<dbReference type="InterPro" id="IPR013727">
    <property type="entry name" value="2CSK_N"/>
</dbReference>
<dbReference type="SUPFAM" id="SSF55874">
    <property type="entry name" value="ATPase domain of HSP90 chaperone/DNA topoisomerase II/histidine kinase"/>
    <property type="match status" value="1"/>
</dbReference>
<keyword evidence="7" id="KW-0547">Nucleotide-binding</keyword>
<sequence length="462" mass="50621">MRSTQVKAPKSLQKTLGIGLTVGVTLLWLLALLSTVYVSQNKLNTLFDSALAETAQRIMPLAVVEITNREEPGQLQQIMSFETHDEPLVYLVRDASGAILLKSHNADPLMFNKTLLKGFSSSENYRFYGAWAVQNTLHIEVAEPLTQRRKAIFAMAASLLWPLLLLIPLCFIGTWAFVRYSLRHVLVYRKAIESRGSGDLSPIETKDLPTELHTIATSVNDLLERLRRALESERSFTANSAHELRTPIATALAQMQRLQHGVSDRPLKEKMQKVETTIRGLSALSEKLMQLAKAEGGGLLATQQNDLTGLLQLIVDDSQRSAPTESIRLTLPPSEFKSAINPDAFAILVRNLIDNAIKHGDSDQPIEVSFSANGILNIVNAARVIPADTLARLQHRFVRSETKAQGLGLGLAIADAIVTGVGATMTFNSPATGRNDGFEVSVDFSIIGSNAQNRDNHTNQAS</sequence>
<feature type="transmembrane region" description="Helical" evidence="12">
    <location>
        <begin position="152"/>
        <end position="178"/>
    </location>
</feature>